<proteinExistence type="inferred from homology"/>
<dbReference type="AlphaFoldDB" id="A0A6A4WJS5"/>
<evidence type="ECO:0000313" key="12">
    <source>
        <dbReference type="Proteomes" id="UP000440578"/>
    </source>
</evidence>
<evidence type="ECO:0000256" key="3">
    <source>
        <dbReference type="ARBA" id="ARBA00014160"/>
    </source>
</evidence>
<gene>
    <name evidence="11" type="primary">UFL1_1</name>
    <name evidence="11" type="ORF">FJT64_025494</name>
</gene>
<organism evidence="11 12">
    <name type="scientific">Amphibalanus amphitrite</name>
    <name type="common">Striped barnacle</name>
    <name type="synonym">Balanus amphitrite</name>
    <dbReference type="NCBI Taxonomy" id="1232801"/>
    <lineage>
        <taxon>Eukaryota</taxon>
        <taxon>Metazoa</taxon>
        <taxon>Ecdysozoa</taxon>
        <taxon>Arthropoda</taxon>
        <taxon>Crustacea</taxon>
        <taxon>Multicrustacea</taxon>
        <taxon>Cirripedia</taxon>
        <taxon>Thoracica</taxon>
        <taxon>Thoracicalcarea</taxon>
        <taxon>Balanomorpha</taxon>
        <taxon>Balanoidea</taxon>
        <taxon>Balanidae</taxon>
        <taxon>Amphibalaninae</taxon>
        <taxon>Amphibalanus</taxon>
    </lineage>
</organism>
<dbReference type="Pfam" id="PF23659">
    <property type="entry name" value="UFL1"/>
    <property type="match status" value="1"/>
</dbReference>
<protein>
    <recommendedName>
        <fullName evidence="3">E3 UFM1-protein ligase 1 homolog</fullName>
    </recommendedName>
    <alternativeName>
        <fullName evidence="6">E3 UFM1-protein transferase 1 homolog</fullName>
    </alternativeName>
</protein>
<feature type="domain" description="E3 UFM1-protein ligase 1-like N-terminal" evidence="8">
    <location>
        <begin position="7"/>
        <end position="79"/>
    </location>
</feature>
<dbReference type="Pfam" id="PF25870">
    <property type="entry name" value="WHD_UFL1_5th"/>
    <property type="match status" value="1"/>
</dbReference>
<feature type="compositionally biased region" description="Basic and acidic residues" evidence="7">
    <location>
        <begin position="422"/>
        <end position="435"/>
    </location>
</feature>
<reference evidence="11 12" key="1">
    <citation type="submission" date="2019-07" db="EMBL/GenBank/DDBJ databases">
        <title>Draft genome assembly of a fouling barnacle, Amphibalanus amphitrite (Darwin, 1854): The first reference genome for Thecostraca.</title>
        <authorList>
            <person name="Kim W."/>
        </authorList>
    </citation>
    <scope>NUCLEOTIDE SEQUENCE [LARGE SCALE GENOMIC DNA]</scope>
    <source>
        <strain evidence="11">SNU_AA5</strain>
        <tissue evidence="11">Soma without cirri and trophi</tissue>
    </source>
</reference>
<dbReference type="EMBL" id="VIIS01001064">
    <property type="protein sequence ID" value="KAF0302418.1"/>
    <property type="molecule type" value="Genomic_DNA"/>
</dbReference>
<evidence type="ECO:0000256" key="5">
    <source>
        <dbReference type="ARBA" id="ARBA00022786"/>
    </source>
</evidence>
<keyword evidence="11" id="KW-0436">Ligase</keyword>
<feature type="compositionally biased region" description="Basic and acidic residues" evidence="7">
    <location>
        <begin position="467"/>
        <end position="483"/>
    </location>
</feature>
<feature type="region of interest" description="Disordered" evidence="7">
    <location>
        <begin position="399"/>
        <end position="483"/>
    </location>
</feature>
<comment type="similarity">
    <text evidence="2">Belongs to the UFL1 family.</text>
</comment>
<dbReference type="PANTHER" id="PTHR31057:SF0">
    <property type="entry name" value="E3 UFM1-PROTEIN LIGASE 1"/>
    <property type="match status" value="1"/>
</dbReference>
<feature type="domain" description="E3 UFM1-protein ligase 1-like N-terminal" evidence="8">
    <location>
        <begin position="96"/>
        <end position="310"/>
    </location>
</feature>
<dbReference type="GO" id="GO:0034976">
    <property type="term" value="P:response to endoplasmic reticulum stress"/>
    <property type="evidence" value="ECO:0007669"/>
    <property type="project" value="TreeGrafter"/>
</dbReference>
<evidence type="ECO:0000256" key="4">
    <source>
        <dbReference type="ARBA" id="ARBA00022679"/>
    </source>
</evidence>
<evidence type="ECO:0000259" key="9">
    <source>
        <dbReference type="Pfam" id="PF23659"/>
    </source>
</evidence>
<comment type="caution">
    <text evidence="11">The sequence shown here is derived from an EMBL/GenBank/DDBJ whole genome shotgun (WGS) entry which is preliminary data.</text>
</comment>
<evidence type="ECO:0000313" key="11">
    <source>
        <dbReference type="EMBL" id="KAF0302418.1"/>
    </source>
</evidence>
<evidence type="ECO:0000256" key="1">
    <source>
        <dbReference type="ARBA" id="ARBA00003950"/>
    </source>
</evidence>
<dbReference type="GO" id="GO:0005789">
    <property type="term" value="C:endoplasmic reticulum membrane"/>
    <property type="evidence" value="ECO:0007669"/>
    <property type="project" value="TreeGrafter"/>
</dbReference>
<dbReference type="InterPro" id="IPR018611">
    <property type="entry name" value="Ufl1"/>
</dbReference>
<name>A0A6A4WJS5_AMPAM</name>
<dbReference type="PANTHER" id="PTHR31057">
    <property type="entry name" value="E3 UFM1-PROTEIN LIGASE 1"/>
    <property type="match status" value="1"/>
</dbReference>
<dbReference type="InterPro" id="IPR056579">
    <property type="entry name" value="Ufl1_N"/>
</dbReference>
<keyword evidence="12" id="KW-1185">Reference proteome</keyword>
<dbReference type="Pfam" id="PF09743">
    <property type="entry name" value="E3_UFM1_ligase"/>
    <property type="match status" value="2"/>
</dbReference>
<dbReference type="InterPro" id="IPR056580">
    <property type="entry name" value="Ufl1_dom"/>
</dbReference>
<keyword evidence="5" id="KW-0833">Ubl conjugation pathway</keyword>
<comment type="function">
    <text evidence="1">E3 UFM1-protein ligase that mediates ufmylation of target proteins.</text>
</comment>
<dbReference type="GO" id="GO:1990592">
    <property type="term" value="P:protein K69-linked ufmylation"/>
    <property type="evidence" value="ECO:0007669"/>
    <property type="project" value="TreeGrafter"/>
</dbReference>
<evidence type="ECO:0000256" key="6">
    <source>
        <dbReference type="ARBA" id="ARBA00030452"/>
    </source>
</evidence>
<dbReference type="GO" id="GO:0032434">
    <property type="term" value="P:regulation of proteasomal ubiquitin-dependent protein catabolic process"/>
    <property type="evidence" value="ECO:0007669"/>
    <property type="project" value="TreeGrafter"/>
</dbReference>
<feature type="domain" description="E3 UFM1-protein ligase-like C-terminal" evidence="10">
    <location>
        <begin position="675"/>
        <end position="786"/>
    </location>
</feature>
<dbReference type="Proteomes" id="UP000440578">
    <property type="component" value="Unassembled WGS sequence"/>
</dbReference>
<dbReference type="GO" id="GO:0016874">
    <property type="term" value="F:ligase activity"/>
    <property type="evidence" value="ECO:0007669"/>
    <property type="project" value="UniProtKB-KW"/>
</dbReference>
<dbReference type="GO" id="GO:0061666">
    <property type="term" value="F:UFM1 ligase activity"/>
    <property type="evidence" value="ECO:0007669"/>
    <property type="project" value="InterPro"/>
</dbReference>
<evidence type="ECO:0000256" key="7">
    <source>
        <dbReference type="SAM" id="MobiDB-lite"/>
    </source>
</evidence>
<evidence type="ECO:0000259" key="10">
    <source>
        <dbReference type="Pfam" id="PF25041"/>
    </source>
</evidence>
<accession>A0A6A4WJS5</accession>
<evidence type="ECO:0000256" key="2">
    <source>
        <dbReference type="ARBA" id="ARBA00010789"/>
    </source>
</evidence>
<evidence type="ECO:0000259" key="8">
    <source>
        <dbReference type="Pfam" id="PF09743"/>
    </source>
</evidence>
<keyword evidence="4" id="KW-0808">Transferase</keyword>
<feature type="domain" description="E3 UFM1-protein ligase 1-like" evidence="9">
    <location>
        <begin position="551"/>
        <end position="668"/>
    </location>
</feature>
<sequence>MGSDWDEIKRLAADLQRAQLLSTAQRLSERNCIEIVTKLVELGLLDVVHTSTGKEYITPEQISREIRDELIVSGGKDQIRDELIVSGGKDQTTSWVVSGGRIGLPELSQTLNVDFSHVEARVQKLVNEEKTIFLVNGYVINNVYLDCIAEEVNEKLQQVGEISIGALTTQYDLPSEFLERELLRRTGSIIRGQPDPDDRRTLFTEAFVAQNWARVRGALSAITRPVTVLQLLQRHNIKEQLFFSVVSDLLSSGRLKGSLTGGRTAVRAVFIPECYTSAQNAFVDHQYRQNGCIEYEALRRVGITDPEAFIKRRFKDEPLRYLSNCAVGDTLVEQVKVSLEEAALAGSFVDVVPLLPASLSAEDVSQLLESCRAGHVFADSVVVSERLLDQLRQPLEDAMAGRAKQDIESGRYPPKQTTSSNRIRDTDDTKRDRKDDRRKKAAGGKAGGGTQGRETKTKSTKKKYMKKGHEFDSEDERPAAEDGRELPFLSVAELEESLAAHPALEDAPEELAPDIARFLYRPLTKKYQEVLMVEHQAVLANAGQARRRNFGDFQDKVACMALNIRLFQKGAADFAPDTSAQLLKHLQRTLCTELVNELFQHAAADNNVQFDENKELSAEARVKILNKLPQDMAPDLLKLHKALTAAELSDFDAALEPALATCGVMLKKQDRKKDRQQQRAHVQCLLEQLAGSTDSALTLHLAALVLYQTFTGNMLHASGKFVPAIVSRLTDLVPAEVLSVLQECQGRSLQECQGLVMKQLKLKEADPQRSEVNQQLEQVIPRVKELAATARKASSSAAE</sequence>
<dbReference type="InterPro" id="IPR056761">
    <property type="entry name" value="Ufl1-like_C"/>
</dbReference>
<dbReference type="OrthoDB" id="10258297at2759"/>
<dbReference type="Pfam" id="PF25041">
    <property type="entry name" value="UFL1_C"/>
    <property type="match status" value="1"/>
</dbReference>